<dbReference type="GO" id="GO:0016747">
    <property type="term" value="F:acyltransferase activity, transferring groups other than amino-acyl groups"/>
    <property type="evidence" value="ECO:0007669"/>
    <property type="project" value="UniProtKB-ARBA"/>
</dbReference>
<reference evidence="4 5" key="1">
    <citation type="submission" date="2024-01" db="EMBL/GenBank/DDBJ databases">
        <title>The genomes of 5 underutilized Papilionoideae crops provide insights into root nodulation and disease resistanc.</title>
        <authorList>
            <person name="Yuan L."/>
        </authorList>
    </citation>
    <scope>NUCLEOTIDE SEQUENCE [LARGE SCALE GENOMIC DNA]</scope>
    <source>
        <strain evidence="4">ZHUSHIDOU_FW_LH</strain>
        <tissue evidence="4">Leaf</tissue>
    </source>
</reference>
<dbReference type="InterPro" id="IPR051504">
    <property type="entry name" value="Plant_metabolite_acyltrans"/>
</dbReference>
<evidence type="ECO:0000313" key="5">
    <source>
        <dbReference type="Proteomes" id="UP001372338"/>
    </source>
</evidence>
<feature type="region of interest" description="Disordered" evidence="3">
    <location>
        <begin position="1"/>
        <end position="30"/>
    </location>
</feature>
<evidence type="ECO:0000256" key="1">
    <source>
        <dbReference type="ARBA" id="ARBA00022679"/>
    </source>
</evidence>
<dbReference type="EMBL" id="JAYWIO010000001">
    <property type="protein sequence ID" value="KAK7290936.1"/>
    <property type="molecule type" value="Genomic_DNA"/>
</dbReference>
<keyword evidence="5" id="KW-1185">Reference proteome</keyword>
<gene>
    <name evidence="4" type="ORF">RIF29_05734</name>
</gene>
<dbReference type="InterPro" id="IPR023213">
    <property type="entry name" value="CAT-like_dom_sf"/>
</dbReference>
<dbReference type="Proteomes" id="UP001372338">
    <property type="component" value="Unassembled WGS sequence"/>
</dbReference>
<protein>
    <submittedName>
        <fullName evidence="4">Uncharacterized protein</fullName>
    </submittedName>
</protein>
<dbReference type="Pfam" id="PF02458">
    <property type="entry name" value="Transferase"/>
    <property type="match status" value="1"/>
</dbReference>
<accession>A0AAN9J3E4</accession>
<evidence type="ECO:0000256" key="2">
    <source>
        <dbReference type="ARBA" id="ARBA00023315"/>
    </source>
</evidence>
<dbReference type="AlphaFoldDB" id="A0AAN9J3E4"/>
<dbReference type="Gene3D" id="3.30.559.10">
    <property type="entry name" value="Chloramphenicol acetyltransferase-like domain"/>
    <property type="match status" value="2"/>
</dbReference>
<keyword evidence="2" id="KW-0012">Acyltransferase</keyword>
<organism evidence="4 5">
    <name type="scientific">Crotalaria pallida</name>
    <name type="common">Smooth rattlebox</name>
    <name type="synonym">Crotalaria striata</name>
    <dbReference type="NCBI Taxonomy" id="3830"/>
    <lineage>
        <taxon>Eukaryota</taxon>
        <taxon>Viridiplantae</taxon>
        <taxon>Streptophyta</taxon>
        <taxon>Embryophyta</taxon>
        <taxon>Tracheophyta</taxon>
        <taxon>Spermatophyta</taxon>
        <taxon>Magnoliopsida</taxon>
        <taxon>eudicotyledons</taxon>
        <taxon>Gunneridae</taxon>
        <taxon>Pentapetalae</taxon>
        <taxon>rosids</taxon>
        <taxon>fabids</taxon>
        <taxon>Fabales</taxon>
        <taxon>Fabaceae</taxon>
        <taxon>Papilionoideae</taxon>
        <taxon>50 kb inversion clade</taxon>
        <taxon>genistoids sensu lato</taxon>
        <taxon>core genistoids</taxon>
        <taxon>Crotalarieae</taxon>
        <taxon>Crotalaria</taxon>
    </lineage>
</organism>
<keyword evidence="1" id="KW-0808">Transferase</keyword>
<name>A0AAN9J3E4_CROPI</name>
<evidence type="ECO:0000313" key="4">
    <source>
        <dbReference type="EMBL" id="KAK7290936.1"/>
    </source>
</evidence>
<sequence length="487" mass="55869">MVAQMEDPSTHKLVEQSQVTPAAPLDPKASTTKSLPLTFLDLPLAGPVYVRRQFFYHFPYPTHHFYETILPNLKHSLSLTLQYFFPLAGILLCPPPPHKPFIRCTNDDYVTLTILESAADFDHLSSNHPKNLKDLDHLVPELTCTTMHDHENHDHDHDDTFMFPLLALKATVFPNRGLCIAITYCHIIDDRCCGHFMKSWSSISQTGGVDFIEKSTPCFDREVLKDPKELEAIFLRDYFNERSTWKDKLIGQISKHDGDNNDEEDYVKATILFSKEDIEVLKKWVLNEWKKNNNKSNVPQSLSKFVVTCAFVWASLVKTRYRNDDQEDETKEEYFRFSADCRDRLEYPIPGTYFGNCITRCHAILKRKDLKGEGGFLNAVKVIERAVCNMKDEPFEDAENWRATFTKMFVLGSVVLVTGSPKFSVYETDFGFGRPTKVEMVHSFKCMSLAESGDREGGLEVGLIFRSNKDFEHYVSIIEQGLEALKS</sequence>
<dbReference type="PANTHER" id="PTHR31625">
    <property type="match status" value="1"/>
</dbReference>
<evidence type="ECO:0000256" key="3">
    <source>
        <dbReference type="SAM" id="MobiDB-lite"/>
    </source>
</evidence>
<proteinExistence type="predicted"/>
<comment type="caution">
    <text evidence="4">The sequence shown here is derived from an EMBL/GenBank/DDBJ whole genome shotgun (WGS) entry which is preliminary data.</text>
</comment>